<name>A0A2P8FDI6_9RHOB</name>
<comment type="caution">
    <text evidence="2">The sequence shown here is derived from an EMBL/GenBank/DDBJ whole genome shotgun (WGS) entry which is preliminary data.</text>
</comment>
<feature type="signal peptide" evidence="1">
    <location>
        <begin position="1"/>
        <end position="17"/>
    </location>
</feature>
<dbReference type="SUPFAM" id="SSF69635">
    <property type="entry name" value="Type III secretory system chaperone-like"/>
    <property type="match status" value="1"/>
</dbReference>
<evidence type="ECO:0008006" key="4">
    <source>
        <dbReference type="Google" id="ProtNLM"/>
    </source>
</evidence>
<accession>A0A2P8FDI6</accession>
<dbReference type="RefSeq" id="WP_106608431.1">
    <property type="nucleotide sequence ID" value="NZ_PYGJ01000005.1"/>
</dbReference>
<evidence type="ECO:0000313" key="2">
    <source>
        <dbReference type="EMBL" id="PSL19785.1"/>
    </source>
</evidence>
<proteinExistence type="predicted"/>
<organism evidence="2 3">
    <name type="scientific">Shimia abyssi</name>
    <dbReference type="NCBI Taxonomy" id="1662395"/>
    <lineage>
        <taxon>Bacteria</taxon>
        <taxon>Pseudomonadati</taxon>
        <taxon>Pseudomonadota</taxon>
        <taxon>Alphaproteobacteria</taxon>
        <taxon>Rhodobacterales</taxon>
        <taxon>Roseobacteraceae</taxon>
    </lineage>
</organism>
<dbReference type="OrthoDB" id="571431at2"/>
<dbReference type="AlphaFoldDB" id="A0A2P8FDI6"/>
<dbReference type="EMBL" id="PYGJ01000005">
    <property type="protein sequence ID" value="PSL19785.1"/>
    <property type="molecule type" value="Genomic_DNA"/>
</dbReference>
<sequence length="187" mass="20427">MWRVLLSIILSAGMAVAQSDEPEVAPEWVPEVEAEYEPPMTYERLGRIVFALDPEAVPQGAGFQLVVDDVPVLIITDPNADRMRALVPIRSAQDLSNADLMRMMQANFDSALDARYAVANGTLWATFIHPLSPLKKNQLISGLAQTVNVAKTYGSLYSGGALQFGGGDSNNLQRQLIDELLKKGEEI</sequence>
<feature type="chain" id="PRO_5015112122" description="Sensory transduction regulator" evidence="1">
    <location>
        <begin position="18"/>
        <end position="187"/>
    </location>
</feature>
<evidence type="ECO:0000256" key="1">
    <source>
        <dbReference type="SAM" id="SignalP"/>
    </source>
</evidence>
<evidence type="ECO:0000313" key="3">
    <source>
        <dbReference type="Proteomes" id="UP000240418"/>
    </source>
</evidence>
<protein>
    <recommendedName>
        <fullName evidence="4">Sensory transduction regulator</fullName>
    </recommendedName>
</protein>
<keyword evidence="3" id="KW-1185">Reference proteome</keyword>
<reference evidence="2 3" key="1">
    <citation type="submission" date="2018-03" db="EMBL/GenBank/DDBJ databases">
        <title>Genomic Encyclopedia of Archaeal and Bacterial Type Strains, Phase II (KMG-II): from individual species to whole genera.</title>
        <authorList>
            <person name="Goeker M."/>
        </authorList>
    </citation>
    <scope>NUCLEOTIDE SEQUENCE [LARGE SCALE GENOMIC DNA]</scope>
    <source>
        <strain evidence="2 3">DSM 100673</strain>
    </source>
</reference>
<gene>
    <name evidence="2" type="ORF">CLV88_105208</name>
</gene>
<dbReference type="Proteomes" id="UP000240418">
    <property type="component" value="Unassembled WGS sequence"/>
</dbReference>
<keyword evidence="1" id="KW-0732">Signal</keyword>